<name>A0A1N6PT09_9ACTN</name>
<organism evidence="1 2">
    <name type="scientific">Micromonospora avicenniae</name>
    <dbReference type="NCBI Taxonomy" id="1198245"/>
    <lineage>
        <taxon>Bacteria</taxon>
        <taxon>Bacillati</taxon>
        <taxon>Actinomycetota</taxon>
        <taxon>Actinomycetes</taxon>
        <taxon>Micromonosporales</taxon>
        <taxon>Micromonosporaceae</taxon>
        <taxon>Micromonospora</taxon>
    </lineage>
</organism>
<reference evidence="1 2" key="1">
    <citation type="submission" date="2017-01" db="EMBL/GenBank/DDBJ databases">
        <authorList>
            <person name="Mah S.A."/>
            <person name="Swanson W.J."/>
            <person name="Moy G.W."/>
            <person name="Vacquier V.D."/>
        </authorList>
    </citation>
    <scope>NUCLEOTIDE SEQUENCE [LARGE SCALE GENOMIC DNA]</scope>
    <source>
        <strain evidence="1 2">DSM 45758</strain>
    </source>
</reference>
<accession>A0A1N6PT09</accession>
<keyword evidence="2" id="KW-1185">Reference proteome</keyword>
<protein>
    <submittedName>
        <fullName evidence="1">Uncharacterized protein</fullName>
    </submittedName>
</protein>
<proteinExistence type="predicted"/>
<gene>
    <name evidence="1" type="ORF">SAMN05444858_10113</name>
</gene>
<sequence length="83" mass="8839">MSDLPHPSWCLSNLCSPLSHAGRIIVINSLDGYPPVSLQLLRGHEPQALPLITLKGGVGSLLLTIPQARAVSHALASQARRAR</sequence>
<dbReference type="AlphaFoldDB" id="A0A1N6PT09"/>
<dbReference type="EMBL" id="FTNF01000001">
    <property type="protein sequence ID" value="SIQ07461.1"/>
    <property type="molecule type" value="Genomic_DNA"/>
</dbReference>
<evidence type="ECO:0000313" key="1">
    <source>
        <dbReference type="EMBL" id="SIQ07461.1"/>
    </source>
</evidence>
<dbReference type="Proteomes" id="UP000186004">
    <property type="component" value="Unassembled WGS sequence"/>
</dbReference>
<evidence type="ECO:0000313" key="2">
    <source>
        <dbReference type="Proteomes" id="UP000186004"/>
    </source>
</evidence>
<dbReference type="RefSeq" id="WP_076466490.1">
    <property type="nucleotide sequence ID" value="NZ_FTNF01000001.1"/>
</dbReference>